<dbReference type="Proteomes" id="UP000001979">
    <property type="component" value="Chromosome"/>
</dbReference>
<dbReference type="PANTHER" id="PTHR34203:SF15">
    <property type="entry name" value="SLL1173 PROTEIN"/>
    <property type="match status" value="1"/>
</dbReference>
<dbReference type="NCBIfam" id="TIGR01444">
    <property type="entry name" value="fkbM_fam"/>
    <property type="match status" value="1"/>
</dbReference>
<dbReference type="InterPro" id="IPR006342">
    <property type="entry name" value="FkbM_mtfrase"/>
</dbReference>
<evidence type="ECO:0000259" key="1">
    <source>
        <dbReference type="Pfam" id="PF05050"/>
    </source>
</evidence>
<proteinExistence type="predicted"/>
<dbReference type="GO" id="GO:0032259">
    <property type="term" value="P:methylation"/>
    <property type="evidence" value="ECO:0007669"/>
    <property type="project" value="UniProtKB-KW"/>
</dbReference>
<dbReference type="InterPro" id="IPR052514">
    <property type="entry name" value="SAM-dependent_MTase"/>
</dbReference>
<keyword evidence="2" id="KW-0489">Methyltransferase</keyword>
<accession>Q12VN2</accession>
<dbReference type="OrthoDB" id="275825at2157"/>
<dbReference type="Pfam" id="PF05050">
    <property type="entry name" value="Methyltransf_21"/>
    <property type="match status" value="1"/>
</dbReference>
<sequence length="236" mass="27476">MVNLLKRTIEALFEYARLNSKSFQDYINTRYIPKENHFLIDEKYLRDCTYKIDGYRFYVTRCMHEADTINEAYNYSDIKKDDIVVDIGANIGGFSVRVANKCKHVYAVEPLFNKQLENNFKLNGITNYTIIPKGLGSGYKDLQYENLEKSVECVSLESIKKEVGGKIDFLKIDCEGGEWSIRSSELSGVRRIEMELHLFNRENKNDFLKILEDAQFYYDITPISKRASIIHATKKD</sequence>
<dbReference type="GO" id="GO:0008168">
    <property type="term" value="F:methyltransferase activity"/>
    <property type="evidence" value="ECO:0007669"/>
    <property type="project" value="UniProtKB-KW"/>
</dbReference>
<organism evidence="2 3">
    <name type="scientific">Methanococcoides burtonii (strain DSM 6242 / NBRC 107633 / OCM 468 / ACE-M)</name>
    <dbReference type="NCBI Taxonomy" id="259564"/>
    <lineage>
        <taxon>Archaea</taxon>
        <taxon>Methanobacteriati</taxon>
        <taxon>Methanobacteriota</taxon>
        <taxon>Stenosarchaea group</taxon>
        <taxon>Methanomicrobia</taxon>
        <taxon>Methanosarcinales</taxon>
        <taxon>Methanosarcinaceae</taxon>
        <taxon>Methanococcoides</taxon>
    </lineage>
</organism>
<dbReference type="SUPFAM" id="SSF53335">
    <property type="entry name" value="S-adenosyl-L-methionine-dependent methyltransferases"/>
    <property type="match status" value="1"/>
</dbReference>
<dbReference type="GeneID" id="25393175"/>
<name>Q12VN2_METBU</name>
<dbReference type="PANTHER" id="PTHR34203">
    <property type="entry name" value="METHYLTRANSFERASE, FKBM FAMILY PROTEIN"/>
    <property type="match status" value="1"/>
</dbReference>
<protein>
    <submittedName>
        <fullName evidence="2">Methyltransferase</fullName>
    </submittedName>
</protein>
<reference evidence="3" key="1">
    <citation type="journal article" date="2009" name="ISME J.">
        <title>The genome sequence of the psychrophilic archaeon, Methanococcoides burtonii: the role of genome evolution in cold adaptation.</title>
        <authorList>
            <person name="Allen M.A."/>
            <person name="Lauro F.M."/>
            <person name="Williams T.J."/>
            <person name="Burg D."/>
            <person name="Siddiqui K.S."/>
            <person name="De Francisci D."/>
            <person name="Chong K.W."/>
            <person name="Pilak O."/>
            <person name="Chew H.H."/>
            <person name="De Maere M.Z."/>
            <person name="Ting L."/>
            <person name="Katrib M."/>
            <person name="Ng C."/>
            <person name="Sowers K.R."/>
            <person name="Galperin M.Y."/>
            <person name="Anderson I.J."/>
            <person name="Ivanova N."/>
            <person name="Dalin E."/>
            <person name="Martinez M."/>
            <person name="Lapidus A."/>
            <person name="Hauser L."/>
            <person name="Land M."/>
            <person name="Thomas T."/>
            <person name="Cavicchioli R."/>
        </authorList>
    </citation>
    <scope>NUCLEOTIDE SEQUENCE [LARGE SCALE GENOMIC DNA]</scope>
    <source>
        <strain evidence="3">DSM 6242 / NBRC 107633 / OCM 468 / ACE-M</strain>
    </source>
</reference>
<dbReference type="InterPro" id="IPR029063">
    <property type="entry name" value="SAM-dependent_MTases_sf"/>
</dbReference>
<dbReference type="EMBL" id="CP000300">
    <property type="protein sequence ID" value="ABE52494.1"/>
    <property type="molecule type" value="Genomic_DNA"/>
</dbReference>
<dbReference type="KEGG" id="mbu:Mbur_1590"/>
<dbReference type="RefSeq" id="WP_011499638.1">
    <property type="nucleotide sequence ID" value="NC_007955.1"/>
</dbReference>
<feature type="domain" description="Methyltransferase FkbM" evidence="1">
    <location>
        <begin position="86"/>
        <end position="211"/>
    </location>
</feature>
<evidence type="ECO:0000313" key="3">
    <source>
        <dbReference type="Proteomes" id="UP000001979"/>
    </source>
</evidence>
<gene>
    <name evidence="2" type="ordered locus">Mbur_1590</name>
</gene>
<dbReference type="HOGENOM" id="CLU_1222521_0_0_2"/>
<dbReference type="Gene3D" id="3.40.50.150">
    <property type="entry name" value="Vaccinia Virus protein VP39"/>
    <property type="match status" value="1"/>
</dbReference>
<dbReference type="STRING" id="259564.Mbur_1590"/>
<keyword evidence="3" id="KW-1185">Reference proteome</keyword>
<evidence type="ECO:0000313" key="2">
    <source>
        <dbReference type="EMBL" id="ABE52494.1"/>
    </source>
</evidence>
<keyword evidence="2" id="KW-0808">Transferase</keyword>
<dbReference type="AlphaFoldDB" id="Q12VN2"/>